<dbReference type="InterPro" id="IPR029052">
    <property type="entry name" value="Metallo-depent_PP-like"/>
</dbReference>
<organism evidence="2 3">
    <name type="scientific">Hymenobacter aranciens</name>
    <dbReference type="NCBI Taxonomy" id="3063996"/>
    <lineage>
        <taxon>Bacteria</taxon>
        <taxon>Pseudomonadati</taxon>
        <taxon>Bacteroidota</taxon>
        <taxon>Cytophagia</taxon>
        <taxon>Cytophagales</taxon>
        <taxon>Hymenobacteraceae</taxon>
        <taxon>Hymenobacter</taxon>
    </lineage>
</organism>
<dbReference type="Pfam" id="PF00149">
    <property type="entry name" value="Metallophos"/>
    <property type="match status" value="1"/>
</dbReference>
<dbReference type="PANTHER" id="PTHR42850:SF7">
    <property type="entry name" value="BIS(5'-NUCLEOSYL)-TETRAPHOSPHATASE PRPE [ASYMMETRICAL]"/>
    <property type="match status" value="1"/>
</dbReference>
<reference evidence="2" key="1">
    <citation type="submission" date="2023-07" db="EMBL/GenBank/DDBJ databases">
        <authorList>
            <person name="Kim M.K."/>
        </authorList>
    </citation>
    <scope>NUCLEOTIDE SEQUENCE</scope>
    <source>
        <strain evidence="2">ASUV-10-1</strain>
    </source>
</reference>
<evidence type="ECO:0000313" key="2">
    <source>
        <dbReference type="EMBL" id="MDO7876338.1"/>
    </source>
</evidence>
<protein>
    <submittedName>
        <fullName evidence="2">Metallophosphoesterase</fullName>
    </submittedName>
</protein>
<dbReference type="PANTHER" id="PTHR42850">
    <property type="entry name" value="METALLOPHOSPHOESTERASE"/>
    <property type="match status" value="1"/>
</dbReference>
<evidence type="ECO:0000259" key="1">
    <source>
        <dbReference type="Pfam" id="PF00149"/>
    </source>
</evidence>
<dbReference type="PRINTS" id="PR00114">
    <property type="entry name" value="STPHPHTASE"/>
</dbReference>
<dbReference type="Proteomes" id="UP001176429">
    <property type="component" value="Unassembled WGS sequence"/>
</dbReference>
<feature type="domain" description="Calcineurin-like phosphoesterase" evidence="1">
    <location>
        <begin position="4"/>
        <end position="133"/>
    </location>
</feature>
<dbReference type="InterPro" id="IPR006186">
    <property type="entry name" value="Ser/Thr-sp_prot-phosphatase"/>
</dbReference>
<sequence>MYDLIGDIHGHAAELRQLLAQLGYAPDAAGVYRHAEGRQVIFLGDFIDRGPAIRETLQVVRGMVDGGSALAIMGNHEYNALAFWKRDREQGGYLRPHYLHHIMQHVRTIEEFVGRHEEWLDYLAWFRTLPLFLELPGLRAVHACWDARYIAQLRAWLPDDRLTPEFLLASSRRGSPEAQALEVTLKGQETALPNDLHFLDKDGHRRTNVRTAWWLDPATANYHSYFLEPIEALLDQPVDVAALPDASYYQDETPVFFGHYWLRDEPRLLTPHSVCLDYSVAKGGELVGYRWHGEQVLRPEGLVRVQP</sequence>
<dbReference type="SUPFAM" id="SSF56300">
    <property type="entry name" value="Metallo-dependent phosphatases"/>
    <property type="match status" value="1"/>
</dbReference>
<dbReference type="InterPro" id="IPR004843">
    <property type="entry name" value="Calcineurin-like_PHP"/>
</dbReference>
<evidence type="ECO:0000313" key="3">
    <source>
        <dbReference type="Proteomes" id="UP001176429"/>
    </source>
</evidence>
<dbReference type="Gene3D" id="3.60.21.10">
    <property type="match status" value="1"/>
</dbReference>
<gene>
    <name evidence="2" type="ORF">Q5H93_16460</name>
</gene>
<comment type="caution">
    <text evidence="2">The sequence shown here is derived from an EMBL/GenBank/DDBJ whole genome shotgun (WGS) entry which is preliminary data.</text>
</comment>
<dbReference type="InterPro" id="IPR050126">
    <property type="entry name" value="Ap4A_hydrolase"/>
</dbReference>
<keyword evidence="3" id="KW-1185">Reference proteome</keyword>
<dbReference type="RefSeq" id="WP_305007697.1">
    <property type="nucleotide sequence ID" value="NZ_JAUQSY010000011.1"/>
</dbReference>
<accession>A0ABT9BFA7</accession>
<dbReference type="EMBL" id="JAUQSY010000011">
    <property type="protein sequence ID" value="MDO7876338.1"/>
    <property type="molecule type" value="Genomic_DNA"/>
</dbReference>
<name>A0ABT9BFA7_9BACT</name>
<proteinExistence type="predicted"/>